<name>A0ABV5KE26_9ACTN</name>
<reference evidence="2 3" key="1">
    <citation type="submission" date="2024-09" db="EMBL/GenBank/DDBJ databases">
        <authorList>
            <person name="Sun Q."/>
            <person name="Mori K."/>
        </authorList>
    </citation>
    <scope>NUCLEOTIDE SEQUENCE [LARGE SCALE GENOMIC DNA]</scope>
    <source>
        <strain evidence="2 3">JCM 9626</strain>
    </source>
</reference>
<accession>A0ABV5KE26</accession>
<dbReference type="SUPFAM" id="SSF55729">
    <property type="entry name" value="Acyl-CoA N-acyltransferases (Nat)"/>
    <property type="match status" value="1"/>
</dbReference>
<dbReference type="EMBL" id="JBHMDG010000026">
    <property type="protein sequence ID" value="MFB9314978.1"/>
    <property type="molecule type" value="Genomic_DNA"/>
</dbReference>
<dbReference type="Gene3D" id="3.40.630.30">
    <property type="match status" value="1"/>
</dbReference>
<dbReference type="InterPro" id="IPR013653">
    <property type="entry name" value="GCN5-like_dom"/>
</dbReference>
<dbReference type="InterPro" id="IPR016181">
    <property type="entry name" value="Acyl_CoA_acyltransferase"/>
</dbReference>
<protein>
    <submittedName>
        <fullName evidence="2">GNAT family N-acetyltransferase</fullName>
    </submittedName>
</protein>
<comment type="caution">
    <text evidence="2">The sequence shown here is derived from an EMBL/GenBank/DDBJ whole genome shotgun (WGS) entry which is preliminary data.</text>
</comment>
<organism evidence="2 3">
    <name type="scientific">Nocardioides plantarum</name>
    <dbReference type="NCBI Taxonomy" id="29299"/>
    <lineage>
        <taxon>Bacteria</taxon>
        <taxon>Bacillati</taxon>
        <taxon>Actinomycetota</taxon>
        <taxon>Actinomycetes</taxon>
        <taxon>Propionibacteriales</taxon>
        <taxon>Nocardioidaceae</taxon>
        <taxon>Nocardioides</taxon>
    </lineage>
</organism>
<dbReference type="InterPro" id="IPR000182">
    <property type="entry name" value="GNAT_dom"/>
</dbReference>
<evidence type="ECO:0000259" key="1">
    <source>
        <dbReference type="PROSITE" id="PS51186"/>
    </source>
</evidence>
<dbReference type="Pfam" id="PF08445">
    <property type="entry name" value="FR47"/>
    <property type="match status" value="1"/>
</dbReference>
<dbReference type="PROSITE" id="PS51186">
    <property type="entry name" value="GNAT"/>
    <property type="match status" value="1"/>
</dbReference>
<evidence type="ECO:0000313" key="2">
    <source>
        <dbReference type="EMBL" id="MFB9314978.1"/>
    </source>
</evidence>
<dbReference type="Proteomes" id="UP001589750">
    <property type="component" value="Unassembled WGS sequence"/>
</dbReference>
<proteinExistence type="predicted"/>
<evidence type="ECO:0000313" key="3">
    <source>
        <dbReference type="Proteomes" id="UP001589750"/>
    </source>
</evidence>
<dbReference type="RefSeq" id="WP_246084184.1">
    <property type="nucleotide sequence ID" value="NZ_JBHMDG010000026.1"/>
</dbReference>
<feature type="domain" description="N-acetyltransferase" evidence="1">
    <location>
        <begin position="109"/>
        <end position="239"/>
    </location>
</feature>
<sequence length="239" mass="25046">MDVEQLLTASDDPVLRHFLDHRRVRRAWTRGRAVVVEQTGRGDGAPVVVGLGPRDDLSPLLGVVGAAAARPGRVIVDASVADDVPARWPLEDPRAWLWMTTTALTDPVPTGRVRELSDLSEVDALLDDAAPHSLTRPATAGAECWLGTHDGHRLVSAGALTRRSSGAGHLGGIVTAGSHARRGLGTAVTAALTARALARGPGLATLGVYTDNATAIGVYRRLGYREERTFVSGAVAPAP</sequence>
<keyword evidence="3" id="KW-1185">Reference proteome</keyword>
<gene>
    <name evidence="2" type="ORF">ACFFRI_18105</name>
</gene>